<reference evidence="1 2" key="1">
    <citation type="submission" date="2019-08" db="EMBL/GenBank/DDBJ databases">
        <authorList>
            <person name="Lei W."/>
        </authorList>
    </citation>
    <scope>NUCLEOTIDE SEQUENCE [LARGE SCALE GENOMIC DNA]</scope>
    <source>
        <strain evidence="1 2">CCUG 66496</strain>
    </source>
</reference>
<evidence type="ECO:0000313" key="2">
    <source>
        <dbReference type="Proteomes" id="UP000317430"/>
    </source>
</evidence>
<comment type="caution">
    <text evidence="1">The sequence shown here is derived from an EMBL/GenBank/DDBJ whole genome shotgun (WGS) entry which is preliminary data.</text>
</comment>
<keyword evidence="2" id="KW-1185">Reference proteome</keyword>
<sequence>MKTIKEVYASHAEIPYIAEEYQEELLVKPIPKWAMVRTEEGLLPGHLIMLWRVNFGTYTTSHPHHKYFATSYGIDAQKELDYLIEQGYAQKDGAFASLQHLPARQLKELLKEKQVAGLSKMKRQELDQAMQRVYTEEELAGKFELRGYSVLPKGARLLEKYPEIVAKHPQKKY</sequence>
<proteinExistence type="predicted"/>
<evidence type="ECO:0000313" key="1">
    <source>
        <dbReference type="EMBL" id="TWS99085.1"/>
    </source>
</evidence>
<dbReference type="AlphaFoldDB" id="A0A5C5SGK7"/>
<dbReference type="EMBL" id="VOHL01000001">
    <property type="protein sequence ID" value="TWS99085.1"/>
    <property type="molecule type" value="Genomic_DNA"/>
</dbReference>
<name>A0A5C5SGK7_9STRE</name>
<dbReference type="RefSeq" id="WP_146566288.1">
    <property type="nucleotide sequence ID" value="NZ_VOHL01000001.1"/>
</dbReference>
<dbReference type="OrthoDB" id="2180340at2"/>
<dbReference type="Proteomes" id="UP000317430">
    <property type="component" value="Unassembled WGS sequence"/>
</dbReference>
<accession>A0A5C5SGK7</accession>
<gene>
    <name evidence="1" type="ORF">FRX57_02455</name>
</gene>
<protein>
    <submittedName>
        <fullName evidence="1">Uncharacterized protein</fullName>
    </submittedName>
</protein>
<organism evidence="1 2">
    <name type="scientific">Streptococcus cuniculipharyngis</name>
    <dbReference type="NCBI Taxonomy" id="1562651"/>
    <lineage>
        <taxon>Bacteria</taxon>
        <taxon>Bacillati</taxon>
        <taxon>Bacillota</taxon>
        <taxon>Bacilli</taxon>
        <taxon>Lactobacillales</taxon>
        <taxon>Streptococcaceae</taxon>
        <taxon>Streptococcus</taxon>
    </lineage>
</organism>